<keyword evidence="13" id="KW-1185">Reference proteome</keyword>
<gene>
    <name evidence="12" type="ORF">SSCH_80023</name>
</gene>
<reference evidence="13" key="1">
    <citation type="submission" date="2015-01" db="EMBL/GenBank/DDBJ databases">
        <authorList>
            <person name="Manzoor Shahid"/>
            <person name="Zubair Saima"/>
        </authorList>
    </citation>
    <scope>NUCLEOTIDE SEQUENCE [LARGE SCALE GENOMIC DNA]</scope>
    <source>
        <strain evidence="13">Sp3</strain>
    </source>
</reference>
<evidence type="ECO:0000256" key="8">
    <source>
        <dbReference type="ARBA" id="ARBA00023139"/>
    </source>
</evidence>
<evidence type="ECO:0000256" key="9">
    <source>
        <dbReference type="ARBA" id="ARBA00023288"/>
    </source>
</evidence>
<keyword evidence="5 10" id="KW-0813">Transport</keyword>
<dbReference type="SUPFAM" id="SSF53850">
    <property type="entry name" value="Periplasmic binding protein-like II"/>
    <property type="match status" value="1"/>
</dbReference>
<comment type="similarity">
    <text evidence="3 10">Belongs to the PstS family.</text>
</comment>
<feature type="domain" description="PBP" evidence="11">
    <location>
        <begin position="38"/>
        <end position="269"/>
    </location>
</feature>
<dbReference type="PANTHER" id="PTHR30570:SF1">
    <property type="entry name" value="PHOSPHATE-BINDING PROTEIN PSTS"/>
    <property type="match status" value="1"/>
</dbReference>
<dbReference type="InterPro" id="IPR011862">
    <property type="entry name" value="Phos-bd"/>
</dbReference>
<accession>A0A0B7MQP2</accession>
<dbReference type="Proteomes" id="UP000046155">
    <property type="component" value="Unassembled WGS sequence"/>
</dbReference>
<evidence type="ECO:0000256" key="3">
    <source>
        <dbReference type="ARBA" id="ARBA00008725"/>
    </source>
</evidence>
<evidence type="ECO:0000256" key="6">
    <source>
        <dbReference type="ARBA" id="ARBA00022592"/>
    </source>
</evidence>
<keyword evidence="8 10" id="KW-0564">Palmitate</keyword>
<dbReference type="GO" id="GO:0006817">
    <property type="term" value="P:phosphate ion transport"/>
    <property type="evidence" value="ECO:0007669"/>
    <property type="project" value="UniProtKB-UniRule"/>
</dbReference>
<comment type="subunit">
    <text evidence="4 10">The complex is composed of two ATP-binding proteins (PstB), two transmembrane proteins (PstC and PstA) and a solute-binding protein (PstS).</text>
</comment>
<dbReference type="NCBIfam" id="TIGR02136">
    <property type="entry name" value="ptsS_2"/>
    <property type="match status" value="1"/>
</dbReference>
<comment type="function">
    <text evidence="1">Part of the ABC transporter complex PstSACB involved in phosphate import.</text>
</comment>
<dbReference type="Gene3D" id="3.40.190.10">
    <property type="entry name" value="Periplasmic binding protein-like II"/>
    <property type="match status" value="2"/>
</dbReference>
<dbReference type="PROSITE" id="PS51257">
    <property type="entry name" value="PROKAR_LIPOPROTEIN"/>
    <property type="match status" value="1"/>
</dbReference>
<evidence type="ECO:0000256" key="10">
    <source>
        <dbReference type="RuleBase" id="RU367119"/>
    </source>
</evidence>
<comment type="subcellular location">
    <subcellularLocation>
        <location evidence="2 10">Cell membrane</location>
        <topology evidence="2 10">Lipid-anchor</topology>
    </subcellularLocation>
</comment>
<evidence type="ECO:0000256" key="4">
    <source>
        <dbReference type="ARBA" id="ARBA00011529"/>
    </source>
</evidence>
<name>A0A0B7MQP2_9FIRM</name>
<proteinExistence type="inferred from homology"/>
<evidence type="ECO:0000313" key="13">
    <source>
        <dbReference type="Proteomes" id="UP000046155"/>
    </source>
</evidence>
<dbReference type="AlphaFoldDB" id="A0A0B7MQP2"/>
<dbReference type="InterPro" id="IPR050811">
    <property type="entry name" value="Phosphate_ABC_transporter"/>
</dbReference>
<evidence type="ECO:0000256" key="1">
    <source>
        <dbReference type="ARBA" id="ARBA00002841"/>
    </source>
</evidence>
<evidence type="ECO:0000256" key="7">
    <source>
        <dbReference type="ARBA" id="ARBA00022729"/>
    </source>
</evidence>
<feature type="signal peptide" evidence="10">
    <location>
        <begin position="1"/>
        <end position="24"/>
    </location>
</feature>
<dbReference type="GO" id="GO:0042301">
    <property type="term" value="F:phosphate ion binding"/>
    <property type="evidence" value="ECO:0007669"/>
    <property type="project" value="UniProtKB-UniRule"/>
</dbReference>
<keyword evidence="10" id="KW-0472">Membrane</keyword>
<feature type="chain" id="PRO_5039744959" description="Phosphate-binding protein" evidence="10">
    <location>
        <begin position="25"/>
        <end position="282"/>
    </location>
</feature>
<evidence type="ECO:0000256" key="2">
    <source>
        <dbReference type="ARBA" id="ARBA00004193"/>
    </source>
</evidence>
<dbReference type="PANTHER" id="PTHR30570">
    <property type="entry name" value="PERIPLASMIC PHOSPHATE BINDING COMPONENT OF PHOSPHATE ABC TRANSPORTER"/>
    <property type="match status" value="1"/>
</dbReference>
<keyword evidence="7 10" id="KW-0732">Signal</keyword>
<keyword evidence="9 10" id="KW-0449">Lipoprotein</keyword>
<protein>
    <recommendedName>
        <fullName evidence="10">Phosphate-binding protein</fullName>
    </recommendedName>
</protein>
<dbReference type="GO" id="GO:0005886">
    <property type="term" value="C:plasma membrane"/>
    <property type="evidence" value="ECO:0007669"/>
    <property type="project" value="UniProtKB-SubCell"/>
</dbReference>
<evidence type="ECO:0000259" key="11">
    <source>
        <dbReference type="Pfam" id="PF12849"/>
    </source>
</evidence>
<evidence type="ECO:0000256" key="5">
    <source>
        <dbReference type="ARBA" id="ARBA00022448"/>
    </source>
</evidence>
<evidence type="ECO:0000313" key="12">
    <source>
        <dbReference type="EMBL" id="CEO90301.1"/>
    </source>
</evidence>
<dbReference type="EMBL" id="CDRZ01000280">
    <property type="protein sequence ID" value="CEO90301.1"/>
    <property type="molecule type" value="Genomic_DNA"/>
</dbReference>
<sequence length="282" mass="29279">MKISKVKLLGIMMTALLLIGAAVGCSDSGQDPTKGKGSSELKGAITVAGSTSVQPLSEELAMAFKEKHPQVDINVAGGGSGAGIKAAQEGTAEIGASSRDLKPDEAGSLSKTIIAKDGIAIVVHPQNKVNELTVEQTRKIFAGEITNWDDVGGKSAAINLFTREEGSGTRDAFQEMVMGKDTKISGKASVLNATGALRTAVAGDINGIGYISLGSLDKSVKALKIGGIEPTEATILDGTYKIARPFLYLTKGEPEGIVKAYIEFVLSSEGQKIVADKFIPVK</sequence>
<dbReference type="Pfam" id="PF12849">
    <property type="entry name" value="PBP_like_2"/>
    <property type="match status" value="1"/>
</dbReference>
<comment type="function">
    <text evidence="10">Involved in the system for phosphate transport across the cytoplasmic membrane.</text>
</comment>
<organism evidence="12 13">
    <name type="scientific">Syntrophaceticus schinkii</name>
    <dbReference type="NCBI Taxonomy" id="499207"/>
    <lineage>
        <taxon>Bacteria</taxon>
        <taxon>Bacillati</taxon>
        <taxon>Bacillota</taxon>
        <taxon>Clostridia</taxon>
        <taxon>Thermoanaerobacterales</taxon>
        <taxon>Thermoanaerobacterales Family III. Incertae Sedis</taxon>
        <taxon>Syntrophaceticus</taxon>
    </lineage>
</organism>
<dbReference type="CDD" id="cd13653">
    <property type="entry name" value="PBP2_phosphate_like_1"/>
    <property type="match status" value="1"/>
</dbReference>
<dbReference type="RefSeq" id="WP_198142517.1">
    <property type="nucleotide sequence ID" value="NZ_CDRZ01000280.1"/>
</dbReference>
<keyword evidence="10" id="KW-1003">Cell membrane</keyword>
<dbReference type="InterPro" id="IPR024370">
    <property type="entry name" value="PBP_domain"/>
</dbReference>
<keyword evidence="6 10" id="KW-0592">Phosphate transport</keyword>